<organism evidence="3 4">
    <name type="scientific">Propioniciclava soli</name>
    <dbReference type="NCBI Taxonomy" id="2775081"/>
    <lineage>
        <taxon>Bacteria</taxon>
        <taxon>Bacillati</taxon>
        <taxon>Actinomycetota</taxon>
        <taxon>Actinomycetes</taxon>
        <taxon>Propionibacteriales</taxon>
        <taxon>Propionibacteriaceae</taxon>
        <taxon>Propioniciclava</taxon>
    </lineage>
</organism>
<dbReference type="InterPro" id="IPR000639">
    <property type="entry name" value="Epox_hydrolase-like"/>
</dbReference>
<name>A0ABZ3C9M3_9ACTN</name>
<evidence type="ECO:0000313" key="4">
    <source>
        <dbReference type="Proteomes" id="UP001434337"/>
    </source>
</evidence>
<reference evidence="3 4" key="1">
    <citation type="journal article" date="2023" name="Environ Microbiome">
        <title>A coral-associated actinobacterium mitigates coral bleaching under heat stress.</title>
        <authorList>
            <person name="Li J."/>
            <person name="Zou Y."/>
            <person name="Li Q."/>
            <person name="Zhang J."/>
            <person name="Bourne D.G."/>
            <person name="Lyu Y."/>
            <person name="Liu C."/>
            <person name="Zhang S."/>
        </authorList>
    </citation>
    <scope>NUCLEOTIDE SEQUENCE [LARGE SCALE GENOMIC DNA]</scope>
    <source>
        <strain evidence="3 4">SCSIO 13291</strain>
    </source>
</reference>
<dbReference type="GO" id="GO:0016787">
    <property type="term" value="F:hydrolase activity"/>
    <property type="evidence" value="ECO:0007669"/>
    <property type="project" value="UniProtKB-KW"/>
</dbReference>
<dbReference type="RefSeq" id="WP_342372486.1">
    <property type="nucleotide sequence ID" value="NZ_CP115965.1"/>
</dbReference>
<evidence type="ECO:0000313" key="3">
    <source>
        <dbReference type="EMBL" id="WZW98450.1"/>
    </source>
</evidence>
<proteinExistence type="predicted"/>
<dbReference type="InterPro" id="IPR029058">
    <property type="entry name" value="AB_hydrolase_fold"/>
</dbReference>
<dbReference type="PANTHER" id="PTHR43329">
    <property type="entry name" value="EPOXIDE HYDROLASE"/>
    <property type="match status" value="1"/>
</dbReference>
<sequence length="268" mass="29744">MPTYTHDGLTFDYTDAGAGEPVVLLHGFPEDAQSWQRVAPLLHDAGLRTLAPEQRGYSPGAKPKRRGDYTLDKLSGDVLALLDAAGIERAHVVGHDWGGGVAWDLATRHPQRVASLVVLATPHPSAAMWAIPRSKQALRSWYMGFFQLPWLPERAGARVIERMLTSSGLNAEDARRYAERYADPARLTGPMNWYRAIPLSQPATDLTVRVPTTYVWGNGDPYLDRVAAEKTRDFVAADYRFVELDATHWLPQDEPDAVATAIIERVMS</sequence>
<accession>A0ABZ3C9M3</accession>
<dbReference type="Pfam" id="PF00561">
    <property type="entry name" value="Abhydrolase_1"/>
    <property type="match status" value="1"/>
</dbReference>
<dbReference type="SUPFAM" id="SSF53474">
    <property type="entry name" value="alpha/beta-Hydrolases"/>
    <property type="match status" value="1"/>
</dbReference>
<dbReference type="InterPro" id="IPR000073">
    <property type="entry name" value="AB_hydrolase_1"/>
</dbReference>
<feature type="domain" description="AB hydrolase-1" evidence="2">
    <location>
        <begin position="21"/>
        <end position="251"/>
    </location>
</feature>
<evidence type="ECO:0000256" key="1">
    <source>
        <dbReference type="ARBA" id="ARBA00022801"/>
    </source>
</evidence>
<keyword evidence="1 3" id="KW-0378">Hydrolase</keyword>
<dbReference type="PRINTS" id="PR00412">
    <property type="entry name" value="EPOXHYDRLASE"/>
</dbReference>
<protein>
    <submittedName>
        <fullName evidence="3">Alpha/beta fold hydrolase</fullName>
    </submittedName>
</protein>
<keyword evidence="4" id="KW-1185">Reference proteome</keyword>
<dbReference type="EMBL" id="CP115965">
    <property type="protein sequence ID" value="WZW98450.1"/>
    <property type="molecule type" value="Genomic_DNA"/>
</dbReference>
<evidence type="ECO:0000259" key="2">
    <source>
        <dbReference type="Pfam" id="PF00561"/>
    </source>
</evidence>
<dbReference type="PRINTS" id="PR00111">
    <property type="entry name" value="ABHYDROLASE"/>
</dbReference>
<dbReference type="Gene3D" id="3.40.50.1820">
    <property type="entry name" value="alpha/beta hydrolase"/>
    <property type="match status" value="1"/>
</dbReference>
<gene>
    <name evidence="3" type="ORF">PCC79_16410</name>
</gene>
<dbReference type="Proteomes" id="UP001434337">
    <property type="component" value="Chromosome"/>
</dbReference>